<dbReference type="SMART" id="SM00164">
    <property type="entry name" value="TBC"/>
    <property type="match status" value="1"/>
</dbReference>
<proteinExistence type="predicted"/>
<evidence type="ECO:0000256" key="1">
    <source>
        <dbReference type="ARBA" id="ARBA00022468"/>
    </source>
</evidence>
<dbReference type="InParanoid" id="K1PLJ8"/>
<evidence type="ECO:0000313" key="3">
    <source>
        <dbReference type="EMBL" id="EKC24912.1"/>
    </source>
</evidence>
<sequence length="634" mass="72783">MEACSFWSGHTISKHETFSINIINTDVHRPCSADDSFEFIDFPDMANKTEEPPPGKLQPDPKVSTLEPVPSVVGSKESQTDKDCKSENLCNDDKTSSQNSNVPNEEDLTKSQQDTPSCSSCSCDQSVSSLQNSDDQVDQSECMCSEDKPVSQMLGSYAAKKPSFLSVSVHEPPDDDVEHLPTPVQRRGNPLCAEVFKKLFDKDGRLVDEHAFRKCIFMGGVEPDIRKEAWQFLFGLYPCTSTSREREELLLDYIMKYHEMKSRWKTMLVLNAHPGATLLQQGLVARYQIEDQNNTIRSPDHSPGDHISEYEMMEKMLMDGKMKAETPDFKVLSKNFQSIDVSSPEMQQKMDFMKIQAQVYVNRQKIDVRNLWNHLRVIDKDVPRTDRDLEYFKGTMNPSLTVLRNILLTFVAFHPTIGYAQGMNDILAQFLVVFDSEVEAYWCFRNYLQKIQHEFTEEGMVSKIELVVLLLQEMDPSLLEHLRANDLGDLLFCHRWLLLGFKREFSFMESLRCFEILSSHHLELTSMEAEKTRRKELKKEFENQDVECHYTFDLFMCVALLQECRPDLMECTDTAAVYSVINGLTINLDEILLKSADLFYRYCKKSVEDSFLMVETPLSARAIRARLRAGSDVG</sequence>
<dbReference type="Gene3D" id="1.10.472.80">
    <property type="entry name" value="Ypt/Rab-GAP domain of gyp1p, domain 3"/>
    <property type="match status" value="1"/>
</dbReference>
<dbReference type="PANTHER" id="PTHR22957:SF466">
    <property type="entry name" value="SI:DKEY-238D18.4"/>
    <property type="match status" value="1"/>
</dbReference>
<organism evidence="3">
    <name type="scientific">Magallana gigas</name>
    <name type="common">Pacific oyster</name>
    <name type="synonym">Crassostrea gigas</name>
    <dbReference type="NCBI Taxonomy" id="29159"/>
    <lineage>
        <taxon>Eukaryota</taxon>
        <taxon>Metazoa</taxon>
        <taxon>Spiralia</taxon>
        <taxon>Lophotrochozoa</taxon>
        <taxon>Mollusca</taxon>
        <taxon>Bivalvia</taxon>
        <taxon>Autobranchia</taxon>
        <taxon>Pteriomorphia</taxon>
        <taxon>Ostreida</taxon>
        <taxon>Ostreoidea</taxon>
        <taxon>Ostreidae</taxon>
        <taxon>Magallana</taxon>
    </lineage>
</organism>
<dbReference type="EMBL" id="JH819015">
    <property type="protein sequence ID" value="EKC24912.1"/>
    <property type="molecule type" value="Genomic_DNA"/>
</dbReference>
<feature type="compositionally biased region" description="Basic and acidic residues" evidence="2">
    <location>
        <begin position="78"/>
        <end position="95"/>
    </location>
</feature>
<dbReference type="InterPro" id="IPR035969">
    <property type="entry name" value="Rab-GAP_TBC_sf"/>
</dbReference>
<dbReference type="GO" id="GO:0005096">
    <property type="term" value="F:GTPase activator activity"/>
    <property type="evidence" value="ECO:0007669"/>
    <property type="project" value="UniProtKB-KW"/>
</dbReference>
<protein>
    <submittedName>
        <fullName evidence="3">TBC1 domain family member 15</fullName>
    </submittedName>
</protein>
<dbReference type="HOGENOM" id="CLU_004457_3_0_1"/>
<reference evidence="3" key="1">
    <citation type="journal article" date="2012" name="Nature">
        <title>The oyster genome reveals stress adaptation and complexity of shell formation.</title>
        <authorList>
            <person name="Zhang G."/>
            <person name="Fang X."/>
            <person name="Guo X."/>
            <person name="Li L."/>
            <person name="Luo R."/>
            <person name="Xu F."/>
            <person name="Yang P."/>
            <person name="Zhang L."/>
            <person name="Wang X."/>
            <person name="Qi H."/>
            <person name="Xiong Z."/>
            <person name="Que H."/>
            <person name="Xie Y."/>
            <person name="Holland P.W."/>
            <person name="Paps J."/>
            <person name="Zhu Y."/>
            <person name="Wu F."/>
            <person name="Chen Y."/>
            <person name="Wang J."/>
            <person name="Peng C."/>
            <person name="Meng J."/>
            <person name="Yang L."/>
            <person name="Liu J."/>
            <person name="Wen B."/>
            <person name="Zhang N."/>
            <person name="Huang Z."/>
            <person name="Zhu Q."/>
            <person name="Feng Y."/>
            <person name="Mount A."/>
            <person name="Hedgecock D."/>
            <person name="Xu Z."/>
            <person name="Liu Y."/>
            <person name="Domazet-Loso T."/>
            <person name="Du Y."/>
            <person name="Sun X."/>
            <person name="Zhang S."/>
            <person name="Liu B."/>
            <person name="Cheng P."/>
            <person name="Jiang X."/>
            <person name="Li J."/>
            <person name="Fan D."/>
            <person name="Wang W."/>
            <person name="Fu W."/>
            <person name="Wang T."/>
            <person name="Wang B."/>
            <person name="Zhang J."/>
            <person name="Peng Z."/>
            <person name="Li Y."/>
            <person name="Li N."/>
            <person name="Wang J."/>
            <person name="Chen M."/>
            <person name="He Y."/>
            <person name="Tan F."/>
            <person name="Song X."/>
            <person name="Zheng Q."/>
            <person name="Huang R."/>
            <person name="Yang H."/>
            <person name="Du X."/>
            <person name="Chen L."/>
            <person name="Yang M."/>
            <person name="Gaffney P.M."/>
            <person name="Wang S."/>
            <person name="Luo L."/>
            <person name="She Z."/>
            <person name="Ming Y."/>
            <person name="Huang W."/>
            <person name="Zhang S."/>
            <person name="Huang B."/>
            <person name="Zhang Y."/>
            <person name="Qu T."/>
            <person name="Ni P."/>
            <person name="Miao G."/>
            <person name="Wang J."/>
            <person name="Wang Q."/>
            <person name="Steinberg C.E."/>
            <person name="Wang H."/>
            <person name="Li N."/>
            <person name="Qian L."/>
            <person name="Zhang G."/>
            <person name="Li Y."/>
            <person name="Yang H."/>
            <person name="Liu X."/>
            <person name="Wang J."/>
            <person name="Yin Y."/>
            <person name="Wang J."/>
        </authorList>
    </citation>
    <scope>NUCLEOTIDE SEQUENCE [LARGE SCALE GENOMIC DNA]</scope>
    <source>
        <strain evidence="3">05x7-T-G4-1.051#20</strain>
    </source>
</reference>
<dbReference type="Pfam" id="PF00566">
    <property type="entry name" value="RabGAP-TBC"/>
    <property type="match status" value="1"/>
</dbReference>
<dbReference type="PANTHER" id="PTHR22957">
    <property type="entry name" value="TBC1 DOMAIN FAMILY MEMBER GTPASE-ACTIVATING PROTEIN"/>
    <property type="match status" value="1"/>
</dbReference>
<dbReference type="Gene3D" id="1.10.8.270">
    <property type="entry name" value="putative rabgap domain of human tbc1 domain family member 14 like domains"/>
    <property type="match status" value="1"/>
</dbReference>
<keyword evidence="1" id="KW-0343">GTPase activation</keyword>
<dbReference type="PROSITE" id="PS50086">
    <property type="entry name" value="TBC_RABGAP"/>
    <property type="match status" value="1"/>
</dbReference>
<dbReference type="AlphaFoldDB" id="K1PLJ8"/>
<dbReference type="InterPro" id="IPR000195">
    <property type="entry name" value="Rab-GAP-TBC_dom"/>
</dbReference>
<dbReference type="SUPFAM" id="SSF47923">
    <property type="entry name" value="Ypt/Rab-GAP domain of gyp1p"/>
    <property type="match status" value="2"/>
</dbReference>
<evidence type="ECO:0000256" key="2">
    <source>
        <dbReference type="SAM" id="MobiDB-lite"/>
    </source>
</evidence>
<feature type="region of interest" description="Disordered" evidence="2">
    <location>
        <begin position="44"/>
        <end position="116"/>
    </location>
</feature>
<gene>
    <name evidence="3" type="ORF">CGI_10008261</name>
</gene>
<accession>K1PLJ8</accession>
<name>K1PLJ8_MAGGI</name>